<gene>
    <name evidence="1" type="ORF">L1987_13726</name>
</gene>
<dbReference type="EMBL" id="CM042021">
    <property type="protein sequence ID" value="KAI3819874.1"/>
    <property type="molecule type" value="Genomic_DNA"/>
</dbReference>
<organism evidence="1 2">
    <name type="scientific">Smallanthus sonchifolius</name>
    <dbReference type="NCBI Taxonomy" id="185202"/>
    <lineage>
        <taxon>Eukaryota</taxon>
        <taxon>Viridiplantae</taxon>
        <taxon>Streptophyta</taxon>
        <taxon>Embryophyta</taxon>
        <taxon>Tracheophyta</taxon>
        <taxon>Spermatophyta</taxon>
        <taxon>Magnoliopsida</taxon>
        <taxon>eudicotyledons</taxon>
        <taxon>Gunneridae</taxon>
        <taxon>Pentapetalae</taxon>
        <taxon>asterids</taxon>
        <taxon>campanulids</taxon>
        <taxon>Asterales</taxon>
        <taxon>Asteraceae</taxon>
        <taxon>Asteroideae</taxon>
        <taxon>Heliantheae alliance</taxon>
        <taxon>Millerieae</taxon>
        <taxon>Smallanthus</taxon>
    </lineage>
</organism>
<proteinExistence type="predicted"/>
<reference evidence="2" key="1">
    <citation type="journal article" date="2022" name="Mol. Ecol. Resour.">
        <title>The genomes of chicory, endive, great burdock and yacon provide insights into Asteraceae palaeo-polyploidization history and plant inulin production.</title>
        <authorList>
            <person name="Fan W."/>
            <person name="Wang S."/>
            <person name="Wang H."/>
            <person name="Wang A."/>
            <person name="Jiang F."/>
            <person name="Liu H."/>
            <person name="Zhao H."/>
            <person name="Xu D."/>
            <person name="Zhang Y."/>
        </authorList>
    </citation>
    <scope>NUCLEOTIDE SEQUENCE [LARGE SCALE GENOMIC DNA]</scope>
    <source>
        <strain evidence="2">cv. Yunnan</strain>
    </source>
</reference>
<name>A0ACB9JI64_9ASTR</name>
<protein>
    <submittedName>
        <fullName evidence="1">Uncharacterized protein</fullName>
    </submittedName>
</protein>
<evidence type="ECO:0000313" key="1">
    <source>
        <dbReference type="EMBL" id="KAI3819874.1"/>
    </source>
</evidence>
<evidence type="ECO:0000313" key="2">
    <source>
        <dbReference type="Proteomes" id="UP001056120"/>
    </source>
</evidence>
<dbReference type="Proteomes" id="UP001056120">
    <property type="component" value="Linkage Group LG04"/>
</dbReference>
<comment type="caution">
    <text evidence="1">The sequence shown here is derived from an EMBL/GenBank/DDBJ whole genome shotgun (WGS) entry which is preliminary data.</text>
</comment>
<sequence length="339" mass="39057">MASSSSSRPRKRRATSSRQPAAAPRDPPSPPGSPPHPDVDVLHPIDHRWLQFDPESQAYEKLMKLRRKSFEFSKTICWSTLTRLGVADRVRAILGPVWLRFFDIQGYQYREICLEFFSTYSFKLSDRDFEYGEAIQFRLGGVDLSCSLKDFARRMGLYNEEEMETDMFLEDVHDLPDTTATPTLFWREIGEGNYNSNVSKAYLIRDPVHHYIQRVLAHTISGRKKTPGVVSVRDLFFLRCLLRPVTCNVAYCLGDYFTSCTGLDLAATTTTGSPTATTTPRGRGGPQRQPYPPRRQCATLAHMEELLQEHIEEQIAERSRIFKRLDYYDEVFEWLVTLH</sequence>
<keyword evidence="2" id="KW-1185">Reference proteome</keyword>
<reference evidence="1 2" key="2">
    <citation type="journal article" date="2022" name="Mol. Ecol. Resour.">
        <title>The genomes of chicory, endive, great burdock and yacon provide insights into Asteraceae paleo-polyploidization history and plant inulin production.</title>
        <authorList>
            <person name="Fan W."/>
            <person name="Wang S."/>
            <person name="Wang H."/>
            <person name="Wang A."/>
            <person name="Jiang F."/>
            <person name="Liu H."/>
            <person name="Zhao H."/>
            <person name="Xu D."/>
            <person name="Zhang Y."/>
        </authorList>
    </citation>
    <scope>NUCLEOTIDE SEQUENCE [LARGE SCALE GENOMIC DNA]</scope>
    <source>
        <strain evidence="2">cv. Yunnan</strain>
        <tissue evidence="1">Leaves</tissue>
    </source>
</reference>
<accession>A0ACB9JI64</accession>